<dbReference type="SUPFAM" id="SSF110857">
    <property type="entry name" value="Gamma-glutamyl cyclotransferase-like"/>
    <property type="match status" value="1"/>
</dbReference>
<dbReference type="KEGG" id="vab:WPS_04180"/>
<proteinExistence type="predicted"/>
<dbReference type="InterPro" id="IPR045038">
    <property type="entry name" value="AIG2-like"/>
</dbReference>
<name>A0AAN2C922_UNVUL</name>
<dbReference type="Gene3D" id="3.10.490.10">
    <property type="entry name" value="Gamma-glutamyl cyclotransferase-like"/>
    <property type="match status" value="1"/>
</dbReference>
<dbReference type="CDD" id="cd06661">
    <property type="entry name" value="GGCT_like"/>
    <property type="match status" value="1"/>
</dbReference>
<dbReference type="InterPro" id="IPR036568">
    <property type="entry name" value="GGCT-like_sf"/>
</dbReference>
<feature type="domain" description="Gamma-glutamylcyclotransferase AIG2-like" evidence="3">
    <location>
        <begin position="9"/>
        <end position="107"/>
    </location>
</feature>
<sequence length="152" mass="16488">MNESGSLPLFGYGTFRDEQWRARILGASYAWEDAVLAGYRRVVITASGYLSIEPSAFDRVEGVLISLDGAGWAVADAWEDVPNYHRVRVDVQTARGLVAACTYVYAASTHVEPVAGLALLAALANEEVERAIGAFAPVRDRLRRGRSGDGKE</sequence>
<dbReference type="InterPro" id="IPR013024">
    <property type="entry name" value="GGCT-like"/>
</dbReference>
<evidence type="ECO:0000313" key="5">
    <source>
        <dbReference type="Proteomes" id="UP001317532"/>
    </source>
</evidence>
<protein>
    <recommendedName>
        <fullName evidence="2">Putative gamma-glutamylcyclotransferase</fullName>
    </recommendedName>
</protein>
<dbReference type="PANTHER" id="PTHR31544">
    <property type="entry name" value="AIG2-LIKE PROTEIN D"/>
    <property type="match status" value="1"/>
</dbReference>
<dbReference type="PANTHER" id="PTHR31544:SF2">
    <property type="entry name" value="AIG2-LIKE PROTEIN D"/>
    <property type="match status" value="1"/>
</dbReference>
<organism evidence="4 5">
    <name type="scientific">Vulcanimicrobium alpinum</name>
    <dbReference type="NCBI Taxonomy" id="3016050"/>
    <lineage>
        <taxon>Bacteria</taxon>
        <taxon>Bacillati</taxon>
        <taxon>Vulcanimicrobiota</taxon>
        <taxon>Vulcanimicrobiia</taxon>
        <taxon>Vulcanimicrobiales</taxon>
        <taxon>Vulcanimicrobiaceae</taxon>
        <taxon>Vulcanimicrobium</taxon>
    </lineage>
</organism>
<dbReference type="EMBL" id="AP025523">
    <property type="protein sequence ID" value="BDE05142.1"/>
    <property type="molecule type" value="Genomic_DNA"/>
</dbReference>
<dbReference type="RefSeq" id="WP_317996207.1">
    <property type="nucleotide sequence ID" value="NZ_AP025523.1"/>
</dbReference>
<accession>A0AAN2C922</accession>
<gene>
    <name evidence="4" type="ORF">WPS_04180</name>
</gene>
<keyword evidence="5" id="KW-1185">Reference proteome</keyword>
<evidence type="ECO:0000256" key="1">
    <source>
        <dbReference type="ARBA" id="ARBA00022679"/>
    </source>
</evidence>
<evidence type="ECO:0000259" key="3">
    <source>
        <dbReference type="Pfam" id="PF06094"/>
    </source>
</evidence>
<dbReference type="Proteomes" id="UP001317532">
    <property type="component" value="Chromosome"/>
</dbReference>
<dbReference type="AlphaFoldDB" id="A0AAN2C922"/>
<evidence type="ECO:0000256" key="2">
    <source>
        <dbReference type="ARBA" id="ARBA00030602"/>
    </source>
</evidence>
<keyword evidence="1" id="KW-0808">Transferase</keyword>
<dbReference type="InterPro" id="IPR009288">
    <property type="entry name" value="AIG2-like_dom"/>
</dbReference>
<dbReference type="Pfam" id="PF06094">
    <property type="entry name" value="GGACT"/>
    <property type="match status" value="1"/>
</dbReference>
<reference evidence="4 5" key="1">
    <citation type="journal article" date="2022" name="ISME Commun">
        <title>Vulcanimicrobium alpinus gen. nov. sp. nov., the first cultivated representative of the candidate phylum 'Eremiobacterota', is a metabolically versatile aerobic anoxygenic phototroph.</title>
        <authorList>
            <person name="Yabe S."/>
            <person name="Muto K."/>
            <person name="Abe K."/>
            <person name="Yokota A."/>
            <person name="Staudigel H."/>
            <person name="Tebo B.M."/>
        </authorList>
    </citation>
    <scope>NUCLEOTIDE SEQUENCE [LARGE SCALE GENOMIC DNA]</scope>
    <source>
        <strain evidence="4 5">WC8-2</strain>
    </source>
</reference>
<dbReference type="GO" id="GO:0016740">
    <property type="term" value="F:transferase activity"/>
    <property type="evidence" value="ECO:0007669"/>
    <property type="project" value="UniProtKB-KW"/>
</dbReference>
<evidence type="ECO:0000313" key="4">
    <source>
        <dbReference type="EMBL" id="BDE05142.1"/>
    </source>
</evidence>